<dbReference type="AlphaFoldDB" id="A0A9J8DFK6"/>
<evidence type="ECO:0000259" key="20">
    <source>
        <dbReference type="PROSITE" id="PS50835"/>
    </source>
</evidence>
<dbReference type="PROSITE" id="PS50835">
    <property type="entry name" value="IG_LIKE"/>
    <property type="match status" value="3"/>
</dbReference>
<evidence type="ECO:0000256" key="5">
    <source>
        <dbReference type="ARBA" id="ARBA00022692"/>
    </source>
</evidence>
<evidence type="ECO:0000313" key="22">
    <source>
        <dbReference type="Proteomes" id="UP001108240"/>
    </source>
</evidence>
<evidence type="ECO:0000256" key="18">
    <source>
        <dbReference type="SAM" id="MobiDB-lite"/>
    </source>
</evidence>
<dbReference type="GO" id="GO:0051606">
    <property type="term" value="P:detection of stimulus"/>
    <property type="evidence" value="ECO:0007669"/>
    <property type="project" value="TreeGrafter"/>
</dbReference>
<dbReference type="GO" id="GO:0042271">
    <property type="term" value="P:susceptibility to natural killer cell mediated cytotoxicity"/>
    <property type="evidence" value="ECO:0007669"/>
    <property type="project" value="TreeGrafter"/>
</dbReference>
<dbReference type="Proteomes" id="UP001108240">
    <property type="component" value="Unplaced"/>
</dbReference>
<keyword evidence="4" id="KW-0597">Phosphoprotein</keyword>
<evidence type="ECO:0000256" key="19">
    <source>
        <dbReference type="SAM" id="SignalP"/>
    </source>
</evidence>
<keyword evidence="22" id="KW-1185">Reference proteome</keyword>
<evidence type="ECO:0000256" key="7">
    <source>
        <dbReference type="ARBA" id="ARBA00022737"/>
    </source>
</evidence>
<dbReference type="SUPFAM" id="SSF53098">
    <property type="entry name" value="Ribonuclease H-like"/>
    <property type="match status" value="1"/>
</dbReference>
<name>A0A9J8DFK6_CYPCA</name>
<feature type="signal peptide" evidence="19">
    <location>
        <begin position="1"/>
        <end position="28"/>
    </location>
</feature>
<feature type="chain" id="PRO_5039898257" description="Cell adhesion molecule 1" evidence="19">
    <location>
        <begin position="29"/>
        <end position="809"/>
    </location>
</feature>
<keyword evidence="13" id="KW-0393">Immunoglobulin domain</keyword>
<evidence type="ECO:0000256" key="8">
    <source>
        <dbReference type="ARBA" id="ARBA00022989"/>
    </source>
</evidence>
<dbReference type="InterPro" id="IPR013783">
    <property type="entry name" value="Ig-like_fold"/>
</dbReference>
<dbReference type="GO" id="GO:0008037">
    <property type="term" value="P:cell recognition"/>
    <property type="evidence" value="ECO:0007669"/>
    <property type="project" value="TreeGrafter"/>
</dbReference>
<keyword evidence="12" id="KW-0325">Glycoprotein</keyword>
<dbReference type="InterPro" id="IPR013106">
    <property type="entry name" value="Ig_V-set"/>
</dbReference>
<keyword evidence="9" id="KW-0770">Synapse</keyword>
<evidence type="ECO:0000256" key="17">
    <source>
        <dbReference type="ARBA" id="ARBA00080773"/>
    </source>
</evidence>
<reference evidence="21" key="1">
    <citation type="submission" date="2025-08" db="UniProtKB">
        <authorList>
            <consortium name="Ensembl"/>
        </authorList>
    </citation>
    <scope>IDENTIFICATION</scope>
</reference>
<protein>
    <recommendedName>
        <fullName evidence="16">Cell adhesion molecule 1</fullName>
    </recommendedName>
    <alternativeName>
        <fullName evidence="17">Synaptic cell adhesion molecule</fullName>
    </alternativeName>
</protein>
<dbReference type="Pfam" id="PF13927">
    <property type="entry name" value="Ig_3"/>
    <property type="match status" value="1"/>
</dbReference>
<dbReference type="Ensembl" id="ENSCCRT00000126827.1">
    <property type="protein sequence ID" value="ENSCCRP00000180393.1"/>
    <property type="gene ID" value="ENSCCRG00000032168.2"/>
</dbReference>
<dbReference type="InterPro" id="IPR003598">
    <property type="entry name" value="Ig_sub2"/>
</dbReference>
<dbReference type="GO" id="GO:0005886">
    <property type="term" value="C:plasma membrane"/>
    <property type="evidence" value="ECO:0007669"/>
    <property type="project" value="UniProtKB-SubCell"/>
</dbReference>
<comment type="subcellular location">
    <subcellularLocation>
        <location evidence="1">Cell membrane</location>
        <topology evidence="1">Single-pass type I membrane protein</topology>
    </subcellularLocation>
    <subcellularLocation>
        <location evidence="14">Synapse</location>
    </subcellularLocation>
</comment>
<evidence type="ECO:0000256" key="11">
    <source>
        <dbReference type="ARBA" id="ARBA00023157"/>
    </source>
</evidence>
<feature type="domain" description="Ig-like" evidence="20">
    <location>
        <begin position="135"/>
        <end position="229"/>
    </location>
</feature>
<dbReference type="SUPFAM" id="SSF140996">
    <property type="entry name" value="Hermes dimerisation domain"/>
    <property type="match status" value="1"/>
</dbReference>
<dbReference type="GO" id="GO:0046983">
    <property type="term" value="F:protein dimerization activity"/>
    <property type="evidence" value="ECO:0007669"/>
    <property type="project" value="InterPro"/>
</dbReference>
<keyword evidence="8" id="KW-1133">Transmembrane helix</keyword>
<feature type="domain" description="Ig-like" evidence="20">
    <location>
        <begin position="234"/>
        <end position="307"/>
    </location>
</feature>
<dbReference type="SMART" id="SM00409">
    <property type="entry name" value="IG"/>
    <property type="match status" value="3"/>
</dbReference>
<keyword evidence="7" id="KW-0677">Repeat</keyword>
<evidence type="ECO:0000256" key="6">
    <source>
        <dbReference type="ARBA" id="ARBA00022729"/>
    </source>
</evidence>
<dbReference type="GO" id="GO:0007156">
    <property type="term" value="P:homophilic cell adhesion via plasma membrane adhesion molecules"/>
    <property type="evidence" value="ECO:0007669"/>
    <property type="project" value="TreeGrafter"/>
</dbReference>
<dbReference type="CDD" id="cd05881">
    <property type="entry name" value="IgV_1_Necl-2"/>
    <property type="match status" value="1"/>
</dbReference>
<evidence type="ECO:0000313" key="21">
    <source>
        <dbReference type="Ensembl" id="ENSCCRP00000180393.1"/>
    </source>
</evidence>
<keyword evidence="10" id="KW-0472">Membrane</keyword>
<evidence type="ECO:0000256" key="1">
    <source>
        <dbReference type="ARBA" id="ARBA00004251"/>
    </source>
</evidence>
<feature type="region of interest" description="Disordered" evidence="18">
    <location>
        <begin position="681"/>
        <end position="718"/>
    </location>
</feature>
<dbReference type="Pfam" id="PF08205">
    <property type="entry name" value="C2-set_2"/>
    <property type="match status" value="1"/>
</dbReference>
<dbReference type="InterPro" id="IPR012337">
    <property type="entry name" value="RNaseH-like_sf"/>
</dbReference>
<evidence type="ECO:0000256" key="10">
    <source>
        <dbReference type="ARBA" id="ARBA00023136"/>
    </source>
</evidence>
<evidence type="ECO:0000256" key="2">
    <source>
        <dbReference type="ARBA" id="ARBA00007810"/>
    </source>
</evidence>
<dbReference type="InterPro" id="IPR036179">
    <property type="entry name" value="Ig-like_dom_sf"/>
</dbReference>
<dbReference type="Pfam" id="PF05699">
    <property type="entry name" value="Dimer_Tnp_hAT"/>
    <property type="match status" value="1"/>
</dbReference>
<comment type="subunit">
    <text evidence="15">Homodimer (via Ig-like V-type domain). Interacts with FARP1. Interacts (via Ig-like V-type domain) with CRTAM (via Ig-like V-type domain); the interaction competes with CRTAM homodimerization and CADM1 homodimerization. Interacts (via C-terminus) with EPB41L3/DAL1. The interaction with EPB41L3/DAL1 may act to anchor CADM1 to the actin cytoskeleton. Interacts (via C-terminus) with MPP2 (via PDZ domain). Interacts (via C-terminus) with MPP3 (via PDZ domain); this interaction connects CADM1 with DLG1. Interacts (via C-terminus) with PALS2 (via PDZ domain).</text>
</comment>
<evidence type="ECO:0000256" key="16">
    <source>
        <dbReference type="ARBA" id="ARBA00068781"/>
    </source>
</evidence>
<dbReference type="InterPro" id="IPR003599">
    <property type="entry name" value="Ig_sub"/>
</dbReference>
<evidence type="ECO:0000256" key="3">
    <source>
        <dbReference type="ARBA" id="ARBA00022475"/>
    </source>
</evidence>
<dbReference type="PANTHER" id="PTHR45889">
    <property type="entry name" value="IG-LIKE DOMAIN-CONTAINING PROTEIN"/>
    <property type="match status" value="1"/>
</dbReference>
<evidence type="ECO:0000256" key="12">
    <source>
        <dbReference type="ARBA" id="ARBA00023180"/>
    </source>
</evidence>
<dbReference type="InterPro" id="IPR013162">
    <property type="entry name" value="CD80_C2-set"/>
</dbReference>
<evidence type="ECO:0000256" key="4">
    <source>
        <dbReference type="ARBA" id="ARBA00022553"/>
    </source>
</evidence>
<dbReference type="GO" id="GO:0043005">
    <property type="term" value="C:neuron projection"/>
    <property type="evidence" value="ECO:0007669"/>
    <property type="project" value="TreeGrafter"/>
</dbReference>
<dbReference type="SMART" id="SM00408">
    <property type="entry name" value="IGc2"/>
    <property type="match status" value="3"/>
</dbReference>
<dbReference type="GO" id="GO:0005102">
    <property type="term" value="F:signaling receptor binding"/>
    <property type="evidence" value="ECO:0007669"/>
    <property type="project" value="TreeGrafter"/>
</dbReference>
<sequence length="809" mass="91184">MAISGLGTHSISLFFYVIFATFLHKGAAQTISAQGQNLVTNNVSVVEGETAIISCRVKNNDDSVIQLLNPNRQTIYFRDVRPLKDSRFQLVNFSDNELLVSLSNVSLSDEGRYVCQLYTDPPQEAYADITVLVPPGNPILESREEIVSEGNETEITCTAMGSKPASTIKWMKGDQPLQGEATVEELYDRMFTVTSRLRLTVSKEDDGVAVICIIDHPAVKDFQAQKYLEVQYKPEVQIVVEFPEGLTREGENLELTCKAKGKPQPHQINWLKVDDDFPSHAVITGSDLFIENLNKSYNGTYRCVASNLVGEAYDDYILYVYAKNCRPINIVDDDGLRDIIRTASGDASYNMPSRGTIMSKIHTLYDDEKARRMNTLQQATHIALTGDHWTSVSNDNYLGITAHFVDKEWKLHSFALTVSKTEERQYTEACADHFLDVAREWKIEDKLSTLGTDSARNMVAAARLLPFEHLPCTAHILQRTVTVSIHGSGFESVLAKCRKIVGHFKHSPSNAHELMEQQVACGQKQESLVQDVTTRWNSTLEMAKRIQRNKSPLTTTLAQQKSNVAMLTTQELAKLQKLEELLEPCRYVTELLGGEQYISCSVVLPALCHLFKIMESTEDDPAYVVKFKNDFTSDLSKRKDSTNLTWLKIATAIDPRFKDLKCLPKDERNEVWASLSKLLMGQSPGKQESKETTDQQPPKKRRISVLLVSSDSESDEEEESIEQCLNRYKAEPKLHMEGCPLQWWKKREATHARLAPIACKYLSTPATTVPCERLFSLSGHIIQKKRATLSPDNVNRLVCLSNWLNVKED</sequence>
<feature type="domain" description="Ig-like" evidence="20">
    <location>
        <begin position="29"/>
        <end position="130"/>
    </location>
</feature>
<dbReference type="PANTHER" id="PTHR45889:SF2">
    <property type="entry name" value="CELL ADHESION MOLECULE 1"/>
    <property type="match status" value="1"/>
</dbReference>
<dbReference type="Pfam" id="PF07686">
    <property type="entry name" value="V-set"/>
    <property type="match status" value="1"/>
</dbReference>
<evidence type="ECO:0000256" key="13">
    <source>
        <dbReference type="ARBA" id="ARBA00023319"/>
    </source>
</evidence>
<keyword evidence="11" id="KW-1015">Disulfide bond</keyword>
<organism evidence="21 22">
    <name type="scientific">Cyprinus carpio carpio</name>
    <dbReference type="NCBI Taxonomy" id="630221"/>
    <lineage>
        <taxon>Eukaryota</taxon>
        <taxon>Metazoa</taxon>
        <taxon>Chordata</taxon>
        <taxon>Craniata</taxon>
        <taxon>Vertebrata</taxon>
        <taxon>Euteleostomi</taxon>
        <taxon>Actinopterygii</taxon>
        <taxon>Neopterygii</taxon>
        <taxon>Teleostei</taxon>
        <taxon>Ostariophysi</taxon>
        <taxon>Cypriniformes</taxon>
        <taxon>Cyprinidae</taxon>
        <taxon>Cyprininae</taxon>
        <taxon>Cyprinus</taxon>
    </lineage>
</organism>
<dbReference type="InterPro" id="IPR008906">
    <property type="entry name" value="HATC_C_dom"/>
</dbReference>
<dbReference type="FunFam" id="2.60.40.10:FF:000184">
    <property type="entry name" value="cell adhesion molecule 1 isoform X2"/>
    <property type="match status" value="1"/>
</dbReference>
<dbReference type="SUPFAM" id="SSF48726">
    <property type="entry name" value="Immunoglobulin"/>
    <property type="match status" value="3"/>
</dbReference>
<proteinExistence type="inferred from homology"/>
<evidence type="ECO:0000256" key="9">
    <source>
        <dbReference type="ARBA" id="ARBA00023018"/>
    </source>
</evidence>
<dbReference type="FunFam" id="2.60.40.10:FF:000200">
    <property type="entry name" value="cell adhesion molecule 1 isoform X1"/>
    <property type="match status" value="1"/>
</dbReference>
<dbReference type="GeneTree" id="ENSGT00940000156093"/>
<accession>A0A9J8DFK6</accession>
<reference evidence="21" key="2">
    <citation type="submission" date="2025-09" db="UniProtKB">
        <authorList>
            <consortium name="Ensembl"/>
        </authorList>
    </citation>
    <scope>IDENTIFICATION</scope>
</reference>
<keyword evidence="3" id="KW-1003">Cell membrane</keyword>
<evidence type="ECO:0000256" key="15">
    <source>
        <dbReference type="ARBA" id="ARBA00063829"/>
    </source>
</evidence>
<dbReference type="InterPro" id="IPR007110">
    <property type="entry name" value="Ig-like_dom"/>
</dbReference>
<dbReference type="FunFam" id="2.60.40.10:FF:000013">
    <property type="entry name" value="cell adhesion molecule 1 isoform X1"/>
    <property type="match status" value="1"/>
</dbReference>
<keyword evidence="5" id="KW-0812">Transmembrane</keyword>
<dbReference type="Gene3D" id="2.60.40.10">
    <property type="entry name" value="Immunoglobulins"/>
    <property type="match status" value="3"/>
</dbReference>
<dbReference type="GO" id="GO:0045202">
    <property type="term" value="C:synapse"/>
    <property type="evidence" value="ECO:0007669"/>
    <property type="project" value="UniProtKB-SubCell"/>
</dbReference>
<keyword evidence="6 19" id="KW-0732">Signal</keyword>
<evidence type="ECO:0000256" key="14">
    <source>
        <dbReference type="ARBA" id="ARBA00034103"/>
    </source>
</evidence>
<comment type="similarity">
    <text evidence="2">Belongs to the nectin family.</text>
</comment>